<evidence type="ECO:0000256" key="1">
    <source>
        <dbReference type="ARBA" id="ARBA00006987"/>
    </source>
</evidence>
<dbReference type="CDD" id="cd07012">
    <property type="entry name" value="PBP2_Bug_TTT"/>
    <property type="match status" value="1"/>
</dbReference>
<evidence type="ECO:0000256" key="2">
    <source>
        <dbReference type="SAM" id="SignalP"/>
    </source>
</evidence>
<dbReference type="Proteomes" id="UP000602745">
    <property type="component" value="Unassembled WGS sequence"/>
</dbReference>
<reference evidence="3" key="1">
    <citation type="journal article" date="2014" name="Int. J. Syst. Evol. Microbiol.">
        <title>Complete genome sequence of Corynebacterium casei LMG S-19264T (=DSM 44701T), isolated from a smear-ripened cheese.</title>
        <authorList>
            <consortium name="US DOE Joint Genome Institute (JGI-PGF)"/>
            <person name="Walter F."/>
            <person name="Albersmeier A."/>
            <person name="Kalinowski J."/>
            <person name="Ruckert C."/>
        </authorList>
    </citation>
    <scope>NUCLEOTIDE SEQUENCE</scope>
    <source>
        <strain evidence="3">CCM 7684</strain>
    </source>
</reference>
<accession>A0A8J3E099</accession>
<evidence type="ECO:0000313" key="3">
    <source>
        <dbReference type="EMBL" id="GGE53784.1"/>
    </source>
</evidence>
<feature type="chain" id="PRO_5035311789" description="Tripartite tricarboxylate transporter substrate binding protein" evidence="2">
    <location>
        <begin position="23"/>
        <end position="317"/>
    </location>
</feature>
<dbReference type="Gene3D" id="3.40.190.150">
    <property type="entry name" value="Bordetella uptake gene, domain 1"/>
    <property type="match status" value="1"/>
</dbReference>
<dbReference type="Gene3D" id="3.40.190.10">
    <property type="entry name" value="Periplasmic binding protein-like II"/>
    <property type="match status" value="1"/>
</dbReference>
<dbReference type="PIRSF" id="PIRSF017082">
    <property type="entry name" value="YflP"/>
    <property type="match status" value="1"/>
</dbReference>
<dbReference type="PANTHER" id="PTHR42928:SF5">
    <property type="entry name" value="BLR1237 PROTEIN"/>
    <property type="match status" value="1"/>
</dbReference>
<evidence type="ECO:0008006" key="5">
    <source>
        <dbReference type="Google" id="ProtNLM"/>
    </source>
</evidence>
<gene>
    <name evidence="3" type="ORF">GCM10007276_33580</name>
</gene>
<dbReference type="AlphaFoldDB" id="A0A8J3E099"/>
<proteinExistence type="inferred from homology"/>
<dbReference type="PANTHER" id="PTHR42928">
    <property type="entry name" value="TRICARBOXYLATE-BINDING PROTEIN"/>
    <property type="match status" value="1"/>
</dbReference>
<dbReference type="RefSeq" id="WP_188410987.1">
    <property type="nucleotide sequence ID" value="NZ_BMCP01000007.1"/>
</dbReference>
<dbReference type="Pfam" id="PF03401">
    <property type="entry name" value="TctC"/>
    <property type="match status" value="1"/>
</dbReference>
<dbReference type="SUPFAM" id="SSF53850">
    <property type="entry name" value="Periplasmic binding protein-like II"/>
    <property type="match status" value="1"/>
</dbReference>
<sequence>MKKLLRPLAVIAGLCAALPAYAEFPERPIEIIVPFAAGGGTDIMARLFADALEKEIGGTVMVINRPGAGGEVGMAEVAEAQPDGYKLAILNTPNILSIPIERKARFTTESFDLLGTIAEDPGTLSVHANSPIKTVKDLVAAAKEKPGQLTYGTAGVGSAGHIAMLLLAEEAGISASHVPFTGSAGVRTALLSEDIEVATANLGEAQSFGAGQPWRILGVMADERSAQAPDLPTFKEEGFPIMAGSLRGLGGPKGMPADVLEKLRTAMKAVMEDKAFLDASAQAAVPIRYLDAEGFARALEESNQSMLKLWQAQPWKQ</sequence>
<comment type="similarity">
    <text evidence="1">Belongs to the UPF0065 (bug) family.</text>
</comment>
<keyword evidence="4" id="KW-1185">Reference proteome</keyword>
<organism evidence="3 4">
    <name type="scientific">Agaricicola taiwanensis</name>
    <dbReference type="NCBI Taxonomy" id="591372"/>
    <lineage>
        <taxon>Bacteria</taxon>
        <taxon>Pseudomonadati</taxon>
        <taxon>Pseudomonadota</taxon>
        <taxon>Alphaproteobacteria</taxon>
        <taxon>Rhodobacterales</taxon>
        <taxon>Paracoccaceae</taxon>
        <taxon>Agaricicola</taxon>
    </lineage>
</organism>
<comment type="caution">
    <text evidence="3">The sequence shown here is derived from an EMBL/GenBank/DDBJ whole genome shotgun (WGS) entry which is preliminary data.</text>
</comment>
<name>A0A8J3E099_9RHOB</name>
<keyword evidence="2" id="KW-0732">Signal</keyword>
<dbReference type="InterPro" id="IPR005064">
    <property type="entry name" value="BUG"/>
</dbReference>
<feature type="signal peptide" evidence="2">
    <location>
        <begin position="1"/>
        <end position="22"/>
    </location>
</feature>
<evidence type="ECO:0000313" key="4">
    <source>
        <dbReference type="Proteomes" id="UP000602745"/>
    </source>
</evidence>
<dbReference type="InterPro" id="IPR042100">
    <property type="entry name" value="Bug_dom1"/>
</dbReference>
<reference evidence="3" key="2">
    <citation type="submission" date="2020-09" db="EMBL/GenBank/DDBJ databases">
        <authorList>
            <person name="Sun Q."/>
            <person name="Sedlacek I."/>
        </authorList>
    </citation>
    <scope>NUCLEOTIDE SEQUENCE</scope>
    <source>
        <strain evidence="3">CCM 7684</strain>
    </source>
</reference>
<protein>
    <recommendedName>
        <fullName evidence="5">Tripartite tricarboxylate transporter substrate binding protein</fullName>
    </recommendedName>
</protein>
<dbReference type="EMBL" id="BMCP01000007">
    <property type="protein sequence ID" value="GGE53784.1"/>
    <property type="molecule type" value="Genomic_DNA"/>
</dbReference>